<protein>
    <submittedName>
        <fullName evidence="3">HIT family protein</fullName>
    </submittedName>
</protein>
<dbReference type="PIRSF" id="PIRSF000714">
    <property type="entry name" value="HIT"/>
    <property type="match status" value="1"/>
</dbReference>
<dbReference type="SUPFAM" id="SSF54197">
    <property type="entry name" value="HIT-like"/>
    <property type="match status" value="1"/>
</dbReference>
<dbReference type="Gene3D" id="3.30.428.10">
    <property type="entry name" value="HIT-like"/>
    <property type="match status" value="1"/>
</dbReference>
<dbReference type="InterPro" id="IPR036265">
    <property type="entry name" value="HIT-like_sf"/>
</dbReference>
<accession>A0ABY4E2A1</accession>
<sequence length="135" mass="15952">MLNCPLCEPQTETVLYQNEQLRVILVTDQVLAPAYCRVIWQQHVAEMTDLSEAERQQLMDMVYLVEHHMREILQPKKINLASFGTMVPHQHWHVIARFEDDAYYPDSIWSNAHHHHTSTLPDDWVQRLQTALQTH</sequence>
<proteinExistence type="predicted"/>
<name>A0ABY4E2A1_9NEIS</name>
<dbReference type="InterPro" id="IPR026026">
    <property type="entry name" value="HIT_Hint"/>
</dbReference>
<evidence type="ECO:0000259" key="2">
    <source>
        <dbReference type="PROSITE" id="PS51084"/>
    </source>
</evidence>
<dbReference type="InterPro" id="IPR011146">
    <property type="entry name" value="HIT-like"/>
</dbReference>
<keyword evidence="4" id="KW-1185">Reference proteome</keyword>
<feature type="domain" description="HIT" evidence="2">
    <location>
        <begin position="2"/>
        <end position="104"/>
    </location>
</feature>
<evidence type="ECO:0000256" key="1">
    <source>
        <dbReference type="PROSITE-ProRule" id="PRU00464"/>
    </source>
</evidence>
<feature type="short sequence motif" description="Histidine triad motif" evidence="1">
    <location>
        <begin position="89"/>
        <end position="93"/>
    </location>
</feature>
<reference evidence="3 4" key="1">
    <citation type="journal article" date="2022" name="Res Sq">
        <title>Evolution of multicellular longitudinally dividing oral cavity symbionts (Neisseriaceae).</title>
        <authorList>
            <person name="Nyongesa S."/>
            <person name="Weber P."/>
            <person name="Bernet E."/>
            <person name="Pullido F."/>
            <person name="Nieckarz M."/>
            <person name="Delaby M."/>
            <person name="Nieves C."/>
            <person name="Viehboeck T."/>
            <person name="Krause N."/>
            <person name="Rivera-Millot A."/>
            <person name="Nakamura A."/>
            <person name="Vischer N."/>
            <person name="VanNieuwenhze M."/>
            <person name="Brun Y."/>
            <person name="Cava F."/>
            <person name="Bulgheresi S."/>
            <person name="Veyrier F."/>
        </authorList>
    </citation>
    <scope>NUCLEOTIDE SEQUENCE [LARGE SCALE GENOMIC DNA]</scope>
    <source>
        <strain evidence="3 4">SN4</strain>
    </source>
</reference>
<gene>
    <name evidence="3" type="ORF">LVJ82_02635</name>
</gene>
<dbReference type="RefSeq" id="WP_082625608.1">
    <property type="nucleotide sequence ID" value="NZ_CABKVG010000008.1"/>
</dbReference>
<dbReference type="EMBL" id="CP091511">
    <property type="protein sequence ID" value="UOO89903.1"/>
    <property type="molecule type" value="Genomic_DNA"/>
</dbReference>
<evidence type="ECO:0000313" key="3">
    <source>
        <dbReference type="EMBL" id="UOO89903.1"/>
    </source>
</evidence>
<dbReference type="Pfam" id="PF01230">
    <property type="entry name" value="HIT"/>
    <property type="match status" value="1"/>
</dbReference>
<evidence type="ECO:0000313" key="4">
    <source>
        <dbReference type="Proteomes" id="UP000832011"/>
    </source>
</evidence>
<dbReference type="PROSITE" id="PS51084">
    <property type="entry name" value="HIT_2"/>
    <property type="match status" value="1"/>
</dbReference>
<dbReference type="Proteomes" id="UP000832011">
    <property type="component" value="Chromosome"/>
</dbReference>
<organism evidence="3 4">
    <name type="scientific">Vitreoscilla massiliensis</name>
    <dbReference type="NCBI Taxonomy" id="1689272"/>
    <lineage>
        <taxon>Bacteria</taxon>
        <taxon>Pseudomonadati</taxon>
        <taxon>Pseudomonadota</taxon>
        <taxon>Betaproteobacteria</taxon>
        <taxon>Neisseriales</taxon>
        <taxon>Neisseriaceae</taxon>
        <taxon>Vitreoscilla</taxon>
    </lineage>
</organism>